<evidence type="ECO:0000256" key="3">
    <source>
        <dbReference type="ARBA" id="ARBA00023163"/>
    </source>
</evidence>
<organism evidence="6 7">
    <name type="scientific">Melittangium boletus DSM 14713</name>
    <dbReference type="NCBI Taxonomy" id="1294270"/>
    <lineage>
        <taxon>Bacteria</taxon>
        <taxon>Pseudomonadati</taxon>
        <taxon>Myxococcota</taxon>
        <taxon>Myxococcia</taxon>
        <taxon>Myxococcales</taxon>
        <taxon>Cystobacterineae</taxon>
        <taxon>Archangiaceae</taxon>
        <taxon>Melittangium</taxon>
    </lineage>
</organism>
<keyword evidence="7" id="KW-1185">Reference proteome</keyword>
<keyword evidence="1" id="KW-0805">Transcription regulation</keyword>
<evidence type="ECO:0000256" key="4">
    <source>
        <dbReference type="SAM" id="MobiDB-lite"/>
    </source>
</evidence>
<dbReference type="EMBL" id="CP022163">
    <property type="protein sequence ID" value="ATB31601.1"/>
    <property type="molecule type" value="Genomic_DNA"/>
</dbReference>
<sequence>MFDDLTDDELFAEVLQRRATGGAVGEPLGSLCERWARPARYVVTKIQASYGRGSPADADELYQDAVGKFLDRGLDQFRGVSEQMPGRSASPKTFFLRIVKHVAIDFYRRQREDLAPAATDPDNAQEESPAELSRAVESSRRREERSEAQELYWRAYERLQQEHPKEAGAWDLYHHQDVEDHEECARRLNISVVNSYKRVSRAQAYLRLYLLDLQQEGGHE</sequence>
<feature type="domain" description="RNA polymerase sigma-70 region 2" evidence="5">
    <location>
        <begin position="34"/>
        <end position="111"/>
    </location>
</feature>
<dbReference type="RefSeq" id="WP_095979911.1">
    <property type="nucleotide sequence ID" value="NZ_CP022163.1"/>
</dbReference>
<evidence type="ECO:0000313" key="7">
    <source>
        <dbReference type="Proteomes" id="UP000217289"/>
    </source>
</evidence>
<gene>
    <name evidence="6" type="ORF">MEBOL_005064</name>
</gene>
<accession>A0A250IK89</accession>
<dbReference type="InterPro" id="IPR039425">
    <property type="entry name" value="RNA_pol_sigma-70-like"/>
</dbReference>
<name>A0A250IK89_9BACT</name>
<protein>
    <submittedName>
        <fullName evidence="6">RNA polymerase sigma 70</fullName>
    </submittedName>
</protein>
<keyword evidence="2" id="KW-0731">Sigma factor</keyword>
<evidence type="ECO:0000259" key="5">
    <source>
        <dbReference type="Pfam" id="PF04542"/>
    </source>
</evidence>
<dbReference type="GO" id="GO:0016987">
    <property type="term" value="F:sigma factor activity"/>
    <property type="evidence" value="ECO:0007669"/>
    <property type="project" value="UniProtKB-KW"/>
</dbReference>
<dbReference type="InterPro" id="IPR013325">
    <property type="entry name" value="RNA_pol_sigma_r2"/>
</dbReference>
<dbReference type="Pfam" id="PF04542">
    <property type="entry name" value="Sigma70_r2"/>
    <property type="match status" value="1"/>
</dbReference>
<dbReference type="InterPro" id="IPR007627">
    <property type="entry name" value="RNA_pol_sigma70_r2"/>
</dbReference>
<feature type="region of interest" description="Disordered" evidence="4">
    <location>
        <begin position="118"/>
        <end position="142"/>
    </location>
</feature>
<dbReference type="PANTHER" id="PTHR43133:SF63">
    <property type="entry name" value="RNA POLYMERASE SIGMA FACTOR FECI-RELATED"/>
    <property type="match status" value="1"/>
</dbReference>
<dbReference type="PANTHER" id="PTHR43133">
    <property type="entry name" value="RNA POLYMERASE ECF-TYPE SIGMA FACTO"/>
    <property type="match status" value="1"/>
</dbReference>
<evidence type="ECO:0000256" key="1">
    <source>
        <dbReference type="ARBA" id="ARBA00023015"/>
    </source>
</evidence>
<dbReference type="AlphaFoldDB" id="A0A250IK89"/>
<dbReference type="GO" id="GO:0006352">
    <property type="term" value="P:DNA-templated transcription initiation"/>
    <property type="evidence" value="ECO:0007669"/>
    <property type="project" value="InterPro"/>
</dbReference>
<dbReference type="SUPFAM" id="SSF88946">
    <property type="entry name" value="Sigma2 domain of RNA polymerase sigma factors"/>
    <property type="match status" value="1"/>
</dbReference>
<dbReference type="Proteomes" id="UP000217289">
    <property type="component" value="Chromosome"/>
</dbReference>
<reference evidence="6 7" key="1">
    <citation type="submission" date="2017-06" db="EMBL/GenBank/DDBJ databases">
        <authorList>
            <person name="Kim H.J."/>
            <person name="Triplett B.A."/>
        </authorList>
    </citation>
    <scope>NUCLEOTIDE SEQUENCE [LARGE SCALE GENOMIC DNA]</scope>
    <source>
        <strain evidence="6 7">DSM 14713</strain>
    </source>
</reference>
<dbReference type="KEGG" id="mbd:MEBOL_005064"/>
<evidence type="ECO:0000256" key="2">
    <source>
        <dbReference type="ARBA" id="ARBA00023082"/>
    </source>
</evidence>
<proteinExistence type="predicted"/>
<dbReference type="Gene3D" id="1.10.1740.10">
    <property type="match status" value="1"/>
</dbReference>
<keyword evidence="3" id="KW-0804">Transcription</keyword>
<evidence type="ECO:0000313" key="6">
    <source>
        <dbReference type="EMBL" id="ATB31601.1"/>
    </source>
</evidence>
<dbReference type="OrthoDB" id="5499967at2"/>